<feature type="transmembrane region" description="Helical" evidence="1">
    <location>
        <begin position="41"/>
        <end position="65"/>
    </location>
</feature>
<proteinExistence type="predicted"/>
<feature type="transmembrane region" description="Helical" evidence="1">
    <location>
        <begin position="77"/>
        <end position="98"/>
    </location>
</feature>
<protein>
    <submittedName>
        <fullName evidence="2">Uncharacterized protein</fullName>
    </submittedName>
</protein>
<name>A0A2V4XJC1_9FLAO</name>
<evidence type="ECO:0000313" key="3">
    <source>
        <dbReference type="Proteomes" id="UP000248054"/>
    </source>
</evidence>
<comment type="caution">
    <text evidence="2">The sequence shown here is derived from an EMBL/GenBank/DDBJ whole genome shotgun (WGS) entry which is preliminary data.</text>
</comment>
<keyword evidence="1" id="KW-1133">Transmembrane helix</keyword>
<gene>
    <name evidence="2" type="ORF">DFQ11_101855</name>
</gene>
<dbReference type="Proteomes" id="UP000248054">
    <property type="component" value="Unassembled WGS sequence"/>
</dbReference>
<dbReference type="EMBL" id="QJTD01000001">
    <property type="protein sequence ID" value="PYE83420.1"/>
    <property type="molecule type" value="Genomic_DNA"/>
</dbReference>
<reference evidence="2 3" key="1">
    <citation type="submission" date="2018-06" db="EMBL/GenBank/DDBJ databases">
        <title>Genomic Encyclopedia of Type Strains, Phase III (KMG-III): the genomes of soil and plant-associated and newly described type strains.</title>
        <authorList>
            <person name="Whitman W."/>
        </authorList>
    </citation>
    <scope>NUCLEOTIDE SEQUENCE [LARGE SCALE GENOMIC DNA]</scope>
    <source>
        <strain evidence="2 3">CECT 7945</strain>
    </source>
</reference>
<dbReference type="AlphaFoldDB" id="A0A2V4XJC1"/>
<dbReference type="RefSeq" id="WP_110474557.1">
    <property type="nucleotide sequence ID" value="NZ_BMWQ01000001.1"/>
</dbReference>
<sequence>MVDILKLPLKLFIKIIAVILGIALVSGILELYFKNGFFEGFILTFFGLASTALLIISLFLIFLTTIDLLTGDYKKGLYKLGVVVASLSIYAVIFLNTISTLF</sequence>
<evidence type="ECO:0000256" key="1">
    <source>
        <dbReference type="SAM" id="Phobius"/>
    </source>
</evidence>
<evidence type="ECO:0000313" key="2">
    <source>
        <dbReference type="EMBL" id="PYE83420.1"/>
    </source>
</evidence>
<feature type="transmembrane region" description="Helical" evidence="1">
    <location>
        <begin position="12"/>
        <end position="29"/>
    </location>
</feature>
<keyword evidence="1" id="KW-0812">Transmembrane</keyword>
<keyword evidence="3" id="KW-1185">Reference proteome</keyword>
<keyword evidence="1" id="KW-0472">Membrane</keyword>
<accession>A0A2V4XJC1</accession>
<organism evidence="2 3">
    <name type="scientific">Winogradskyella epiphytica</name>
    <dbReference type="NCBI Taxonomy" id="262005"/>
    <lineage>
        <taxon>Bacteria</taxon>
        <taxon>Pseudomonadati</taxon>
        <taxon>Bacteroidota</taxon>
        <taxon>Flavobacteriia</taxon>
        <taxon>Flavobacteriales</taxon>
        <taxon>Flavobacteriaceae</taxon>
        <taxon>Winogradskyella</taxon>
    </lineage>
</organism>